<evidence type="ECO:0000256" key="3">
    <source>
        <dbReference type="ARBA" id="ARBA00022827"/>
    </source>
</evidence>
<evidence type="ECO:0000313" key="5">
    <source>
        <dbReference type="EMBL" id="TCT28128.1"/>
    </source>
</evidence>
<accession>A0A4R3NCD6</accession>
<reference evidence="5 6" key="1">
    <citation type="submission" date="2019-03" db="EMBL/GenBank/DDBJ databases">
        <title>Freshwater and sediment microbial communities from various areas in North America, analyzing microbe dynamics in response to fracking.</title>
        <authorList>
            <person name="Lamendella R."/>
        </authorList>
    </citation>
    <scope>NUCLEOTIDE SEQUENCE [LARGE SCALE GENOMIC DNA]</scope>
    <source>
        <strain evidence="5 6">175.2</strain>
    </source>
</reference>
<gene>
    <name evidence="5" type="ORF">EDC90_10682</name>
</gene>
<sequence>MSENRILIAGAGPVGMVAAARLVGAGIPVTVFEAGSALSKQSRASTFHPPTLDMLDEFGVSERLIEAGLVAPYVQYRSRADGLLGRFDFGEIADLTNHPYRLQCEQWRLCEALYDKLKNEKDFEIRFDSPVTAIGQGPEGVIVTLGEGDAATTRRGRWLIGADGASSVVRQSLGIGFEGFTWAERFLVLTTPADLRALIPDLDTVTYVADPEQWNFFLEIPGAWRVMFPVPQEMTDEEALAPAYGDGLLRRVLPEAGTALPVEHRTLYRVHQRVADTFQRGRIFLAGDAAHINNPLGGMGMNGGIHDAVNLTGRMIAVWNGEAGEETLSRYDLQRRKVTEEHVQVNTIQNKRDLEAKTESDRAAYRDAMRERMEDATKRRDFLMRIGMYKALARAAELG</sequence>
<dbReference type="GO" id="GO:0071949">
    <property type="term" value="F:FAD binding"/>
    <property type="evidence" value="ECO:0007669"/>
    <property type="project" value="InterPro"/>
</dbReference>
<evidence type="ECO:0000259" key="4">
    <source>
        <dbReference type="Pfam" id="PF01494"/>
    </source>
</evidence>
<name>A0A4R3NCD6_9HYPH</name>
<evidence type="ECO:0000256" key="2">
    <source>
        <dbReference type="ARBA" id="ARBA00022630"/>
    </source>
</evidence>
<keyword evidence="3" id="KW-0274">FAD</keyword>
<dbReference type="InterPro" id="IPR036188">
    <property type="entry name" value="FAD/NAD-bd_sf"/>
</dbReference>
<dbReference type="InterPro" id="IPR050641">
    <property type="entry name" value="RIFMO-like"/>
</dbReference>
<dbReference type="PANTHER" id="PTHR43004">
    <property type="entry name" value="TRK SYSTEM POTASSIUM UPTAKE PROTEIN"/>
    <property type="match status" value="1"/>
</dbReference>
<evidence type="ECO:0000256" key="1">
    <source>
        <dbReference type="ARBA" id="ARBA00001974"/>
    </source>
</evidence>
<dbReference type="SUPFAM" id="SSF51905">
    <property type="entry name" value="FAD/NAD(P)-binding domain"/>
    <property type="match status" value="1"/>
</dbReference>
<dbReference type="OrthoDB" id="9791689at2"/>
<dbReference type="InterPro" id="IPR002938">
    <property type="entry name" value="FAD-bd"/>
</dbReference>
<protein>
    <submittedName>
        <fullName evidence="5">3-(3-hydroxy-phenyl)propionate hydroxylase</fullName>
    </submittedName>
</protein>
<proteinExistence type="predicted"/>
<comment type="cofactor">
    <cofactor evidence="1">
        <name>FAD</name>
        <dbReference type="ChEBI" id="CHEBI:57692"/>
    </cofactor>
</comment>
<dbReference type="Gene3D" id="3.30.70.2450">
    <property type="match status" value="1"/>
</dbReference>
<dbReference type="AlphaFoldDB" id="A0A4R3NCD6"/>
<dbReference type="RefSeq" id="WP_132314295.1">
    <property type="nucleotide sequence ID" value="NZ_SMAR01000068.1"/>
</dbReference>
<evidence type="ECO:0000313" key="6">
    <source>
        <dbReference type="Proteomes" id="UP000295097"/>
    </source>
</evidence>
<keyword evidence="6" id="KW-1185">Reference proteome</keyword>
<feature type="domain" description="FAD-binding" evidence="4">
    <location>
        <begin position="5"/>
        <end position="344"/>
    </location>
</feature>
<dbReference type="PANTHER" id="PTHR43004:SF19">
    <property type="entry name" value="BINDING MONOOXYGENASE, PUTATIVE (JCVI)-RELATED"/>
    <property type="match status" value="1"/>
</dbReference>
<keyword evidence="2" id="KW-0285">Flavoprotein</keyword>
<dbReference type="PRINTS" id="PR00420">
    <property type="entry name" value="RNGMNOXGNASE"/>
</dbReference>
<dbReference type="EMBL" id="SMAR01000068">
    <property type="protein sequence ID" value="TCT28128.1"/>
    <property type="molecule type" value="Genomic_DNA"/>
</dbReference>
<dbReference type="Proteomes" id="UP000295097">
    <property type="component" value="Unassembled WGS sequence"/>
</dbReference>
<comment type="caution">
    <text evidence="5">The sequence shown here is derived from an EMBL/GenBank/DDBJ whole genome shotgun (WGS) entry which is preliminary data.</text>
</comment>
<dbReference type="Gene3D" id="3.50.50.60">
    <property type="entry name" value="FAD/NAD(P)-binding domain"/>
    <property type="match status" value="1"/>
</dbReference>
<dbReference type="Pfam" id="PF01494">
    <property type="entry name" value="FAD_binding_3"/>
    <property type="match status" value="1"/>
</dbReference>
<organism evidence="5 6">
    <name type="scientific">Martelella mediterranea</name>
    <dbReference type="NCBI Taxonomy" id="293089"/>
    <lineage>
        <taxon>Bacteria</taxon>
        <taxon>Pseudomonadati</taxon>
        <taxon>Pseudomonadota</taxon>
        <taxon>Alphaproteobacteria</taxon>
        <taxon>Hyphomicrobiales</taxon>
        <taxon>Aurantimonadaceae</taxon>
        <taxon>Martelella</taxon>
    </lineage>
</organism>
<dbReference type="GO" id="GO:0016709">
    <property type="term" value="F:oxidoreductase activity, acting on paired donors, with incorporation or reduction of molecular oxygen, NAD(P)H as one donor, and incorporation of one atom of oxygen"/>
    <property type="evidence" value="ECO:0007669"/>
    <property type="project" value="UniProtKB-ARBA"/>
</dbReference>